<proteinExistence type="predicted"/>
<dbReference type="AlphaFoldDB" id="A0AB39LZK1"/>
<dbReference type="InterPro" id="IPR011992">
    <property type="entry name" value="EF-hand-dom_pair"/>
</dbReference>
<dbReference type="InterPro" id="IPR018247">
    <property type="entry name" value="EF_Hand_1_Ca_BS"/>
</dbReference>
<reference evidence="2" key="1">
    <citation type="submission" date="2024-07" db="EMBL/GenBank/DDBJ databases">
        <authorList>
            <person name="Yu S.T."/>
        </authorList>
    </citation>
    <scope>NUCLEOTIDE SEQUENCE</scope>
    <source>
        <strain evidence="2">R08</strain>
    </source>
</reference>
<dbReference type="GO" id="GO:0005509">
    <property type="term" value="F:calcium ion binding"/>
    <property type="evidence" value="ECO:0007669"/>
    <property type="project" value="InterPro"/>
</dbReference>
<name>A0AB39LZK1_9ACTN</name>
<dbReference type="InterPro" id="IPR002048">
    <property type="entry name" value="EF_hand_dom"/>
</dbReference>
<sequence length="181" mass="19707">MDHIMGMTLIEIEMFAKWVYSADADLDGQITKDEFTAYNNENASKSFEPGFLEGVFDAFDLDGSGTVDVEEMAKVWKDEAARLKAAAGTVAGLAKPYPTESIRIVSSRGGSLFYANGIVTAVKHQGGDNYVITQTNVNGPNQRSEVYGTDAIVGDTRTQGGPSESEKRVDRFLNGEQAYSW</sequence>
<feature type="domain" description="EF-hand" evidence="1">
    <location>
        <begin position="47"/>
        <end position="82"/>
    </location>
</feature>
<dbReference type="Pfam" id="PF13202">
    <property type="entry name" value="EF-hand_5"/>
    <property type="match status" value="2"/>
</dbReference>
<evidence type="ECO:0000313" key="2">
    <source>
        <dbReference type="EMBL" id="XDP99352.1"/>
    </source>
</evidence>
<protein>
    <recommendedName>
        <fullName evidence="1">EF-hand domain-containing protein</fullName>
    </recommendedName>
</protein>
<dbReference type="Gene3D" id="1.10.238.10">
    <property type="entry name" value="EF-hand"/>
    <property type="match status" value="1"/>
</dbReference>
<gene>
    <name evidence="2" type="ORF">AB5J58_03775</name>
</gene>
<dbReference type="PROSITE" id="PS00018">
    <property type="entry name" value="EF_HAND_1"/>
    <property type="match status" value="1"/>
</dbReference>
<dbReference type="RefSeq" id="WP_369186483.1">
    <property type="nucleotide sequence ID" value="NZ_CP163431.1"/>
</dbReference>
<evidence type="ECO:0000259" key="1">
    <source>
        <dbReference type="PROSITE" id="PS50222"/>
    </source>
</evidence>
<dbReference type="EMBL" id="CP163431">
    <property type="protein sequence ID" value="XDP99352.1"/>
    <property type="molecule type" value="Genomic_DNA"/>
</dbReference>
<dbReference type="SUPFAM" id="SSF47473">
    <property type="entry name" value="EF-hand"/>
    <property type="match status" value="1"/>
</dbReference>
<organism evidence="2">
    <name type="scientific">Streptomyces sp. R08</name>
    <dbReference type="NCBI Taxonomy" id="3238624"/>
    <lineage>
        <taxon>Bacteria</taxon>
        <taxon>Bacillati</taxon>
        <taxon>Actinomycetota</taxon>
        <taxon>Actinomycetes</taxon>
        <taxon>Kitasatosporales</taxon>
        <taxon>Streptomycetaceae</taxon>
        <taxon>Streptomyces</taxon>
    </lineage>
</organism>
<dbReference type="PROSITE" id="PS50222">
    <property type="entry name" value="EF_HAND_2"/>
    <property type="match status" value="1"/>
</dbReference>
<accession>A0AB39LZK1</accession>